<evidence type="ECO:0008006" key="4">
    <source>
        <dbReference type="Google" id="ProtNLM"/>
    </source>
</evidence>
<comment type="caution">
    <text evidence="2">The sequence shown here is derived from an EMBL/GenBank/DDBJ whole genome shotgun (WGS) entry which is preliminary data.</text>
</comment>
<dbReference type="RefSeq" id="WP_053994399.1">
    <property type="nucleotide sequence ID" value="NZ_CP065643.1"/>
</dbReference>
<keyword evidence="1" id="KW-0812">Transmembrane</keyword>
<accession>A0A0M9DKA9</accession>
<dbReference type="PATRIC" id="fig|33935.3.peg.982"/>
<keyword evidence="3" id="KW-1185">Reference proteome</keyword>
<dbReference type="Proteomes" id="UP000037977">
    <property type="component" value="Unassembled WGS sequence"/>
</dbReference>
<protein>
    <recommendedName>
        <fullName evidence="4">Type II secretion system protein</fullName>
    </recommendedName>
</protein>
<dbReference type="EMBL" id="LGCI01000005">
    <property type="protein sequence ID" value="KOY83158.1"/>
    <property type="molecule type" value="Genomic_DNA"/>
</dbReference>
<gene>
    <name evidence="2" type="ORF">ADM90_07655</name>
</gene>
<feature type="transmembrane region" description="Helical" evidence="1">
    <location>
        <begin position="12"/>
        <end position="32"/>
    </location>
</feature>
<dbReference type="STRING" id="33935.ADM90_07655"/>
<organism evidence="2 3">
    <name type="scientific">Lysinibacillus macroides</name>
    <dbReference type="NCBI Taxonomy" id="33935"/>
    <lineage>
        <taxon>Bacteria</taxon>
        <taxon>Bacillati</taxon>
        <taxon>Bacillota</taxon>
        <taxon>Bacilli</taxon>
        <taxon>Bacillales</taxon>
        <taxon>Bacillaceae</taxon>
        <taxon>Lysinibacillus</taxon>
    </lineage>
</organism>
<proteinExistence type="predicted"/>
<evidence type="ECO:0000313" key="3">
    <source>
        <dbReference type="Proteomes" id="UP000037977"/>
    </source>
</evidence>
<evidence type="ECO:0000256" key="1">
    <source>
        <dbReference type="SAM" id="Phobius"/>
    </source>
</evidence>
<reference evidence="2 3" key="1">
    <citation type="submission" date="2015-07" db="EMBL/GenBank/DDBJ databases">
        <title>Genome sequencing project for genomic taxonomy and phylogenomics of Bacillus-like bacteria.</title>
        <authorList>
            <person name="Liu B."/>
            <person name="Wang J."/>
            <person name="Zhu Y."/>
            <person name="Liu G."/>
            <person name="Chen Q."/>
            <person name="Chen Z."/>
            <person name="Che J."/>
            <person name="Ge C."/>
            <person name="Shi H."/>
            <person name="Pan Z."/>
            <person name="Liu X."/>
        </authorList>
    </citation>
    <scope>NUCLEOTIDE SEQUENCE [LARGE SCALE GENOMIC DNA]</scope>
    <source>
        <strain evidence="2 3">DSM 54</strain>
    </source>
</reference>
<dbReference type="OrthoDB" id="2456326at2"/>
<dbReference type="AlphaFoldDB" id="A0A0M9DKA9"/>
<evidence type="ECO:0000313" key="2">
    <source>
        <dbReference type="EMBL" id="KOY83158.1"/>
    </source>
</evidence>
<keyword evidence="1" id="KW-0472">Membrane</keyword>
<keyword evidence="1" id="KW-1133">Transmembrane helix</keyword>
<name>A0A0M9DKA9_9BACI</name>
<sequence>MNELGYSFVETIAAIVIFMLLCTSLLPISYTMKTNLTNKKMEVIAAETAYEGLKQYQAYEQTAGSRTVEQATYQWQYNDGQGICVSFHNMREPRQKCIQLTGEVYE</sequence>